<feature type="non-terminal residue" evidence="2">
    <location>
        <position position="210"/>
    </location>
</feature>
<evidence type="ECO:0000313" key="2">
    <source>
        <dbReference type="EMBL" id="MBA0548232.1"/>
    </source>
</evidence>
<dbReference type="AlphaFoldDB" id="A0A7J8L7A7"/>
<name>A0A7J8L7A7_9ROSI</name>
<keyword evidence="3" id="KW-1185">Reference proteome</keyword>
<dbReference type="InterPro" id="IPR040256">
    <property type="entry name" value="At4g02000-like"/>
</dbReference>
<dbReference type="PANTHER" id="PTHR31286">
    <property type="entry name" value="GLYCINE-RICH CELL WALL STRUCTURAL PROTEIN 1.8-LIKE"/>
    <property type="match status" value="1"/>
</dbReference>
<dbReference type="EMBL" id="JABEZX010000001">
    <property type="protein sequence ID" value="MBA0548232.1"/>
    <property type="molecule type" value="Genomic_DNA"/>
</dbReference>
<gene>
    <name evidence="2" type="ORF">Golob_019342</name>
</gene>
<dbReference type="Proteomes" id="UP000593572">
    <property type="component" value="Unassembled WGS sequence"/>
</dbReference>
<feature type="domain" description="DUF4283" evidence="1">
    <location>
        <begin position="32"/>
        <end position="111"/>
    </location>
</feature>
<dbReference type="PANTHER" id="PTHR31286:SF153">
    <property type="entry name" value="DUF4283 DOMAIN PROTEIN"/>
    <property type="match status" value="1"/>
</dbReference>
<comment type="caution">
    <text evidence="2">The sequence shown here is derived from an EMBL/GenBank/DDBJ whole genome shotgun (WGS) entry which is preliminary data.</text>
</comment>
<dbReference type="InterPro" id="IPR025558">
    <property type="entry name" value="DUF4283"/>
</dbReference>
<protein>
    <recommendedName>
        <fullName evidence="1">DUF4283 domain-containing protein</fullName>
    </recommendedName>
</protein>
<dbReference type="Pfam" id="PF14111">
    <property type="entry name" value="DUF4283"/>
    <property type="match status" value="1"/>
</dbReference>
<organism evidence="2 3">
    <name type="scientific">Gossypium lobatum</name>
    <dbReference type="NCBI Taxonomy" id="34289"/>
    <lineage>
        <taxon>Eukaryota</taxon>
        <taxon>Viridiplantae</taxon>
        <taxon>Streptophyta</taxon>
        <taxon>Embryophyta</taxon>
        <taxon>Tracheophyta</taxon>
        <taxon>Spermatophyta</taxon>
        <taxon>Magnoliopsida</taxon>
        <taxon>eudicotyledons</taxon>
        <taxon>Gunneridae</taxon>
        <taxon>Pentapetalae</taxon>
        <taxon>rosids</taxon>
        <taxon>malvids</taxon>
        <taxon>Malvales</taxon>
        <taxon>Malvaceae</taxon>
        <taxon>Malvoideae</taxon>
        <taxon>Gossypium</taxon>
    </lineage>
</organism>
<proteinExistence type="predicted"/>
<sequence length="210" mass="23915">MDRDFDALSLDDEEEEVVQVQRGSSPVFKEKEFCLIGCFLTASVIHFPAIRSSMANLWHPVKGVQISNLGEKRFLFRFFHKMDLKRVLKGSPWTFNSNLMLVHHLGEREDPLKVPLIFANFWIQIHDVPPRYFFERGAKSSSYEDIDGCDASFEKEEEGYSGSFCQAKMDLGFELAKMGSNLGRSKRGEENREGLGGRIDPILGMNLEVG</sequence>
<evidence type="ECO:0000259" key="1">
    <source>
        <dbReference type="Pfam" id="PF14111"/>
    </source>
</evidence>
<reference evidence="2 3" key="1">
    <citation type="journal article" date="2019" name="Genome Biol. Evol.">
        <title>Insights into the evolution of the New World diploid cottons (Gossypium, subgenus Houzingenia) based on genome sequencing.</title>
        <authorList>
            <person name="Grover C.E."/>
            <person name="Arick M.A. 2nd"/>
            <person name="Thrash A."/>
            <person name="Conover J.L."/>
            <person name="Sanders W.S."/>
            <person name="Peterson D.G."/>
            <person name="Frelichowski J.E."/>
            <person name="Scheffler J.A."/>
            <person name="Scheffler B.E."/>
            <person name="Wendel J.F."/>
        </authorList>
    </citation>
    <scope>NUCLEOTIDE SEQUENCE [LARGE SCALE GENOMIC DNA]</scope>
    <source>
        <strain evidence="2">157</strain>
        <tissue evidence="2">Leaf</tissue>
    </source>
</reference>
<evidence type="ECO:0000313" key="3">
    <source>
        <dbReference type="Proteomes" id="UP000593572"/>
    </source>
</evidence>
<accession>A0A7J8L7A7</accession>